<dbReference type="SUPFAM" id="SSF55874">
    <property type="entry name" value="ATPase domain of HSP90 chaperone/DNA topoisomerase II/histidine kinase"/>
    <property type="match status" value="1"/>
</dbReference>
<evidence type="ECO:0000259" key="16">
    <source>
        <dbReference type="PROSITE" id="PS50109"/>
    </source>
</evidence>
<keyword evidence="10" id="KW-0067">ATP-binding</keyword>
<feature type="domain" description="Histidine kinase" evidence="16">
    <location>
        <begin position="554"/>
        <end position="765"/>
    </location>
</feature>
<evidence type="ECO:0000256" key="14">
    <source>
        <dbReference type="SAM" id="Coils"/>
    </source>
</evidence>
<reference evidence="20 21" key="1">
    <citation type="submission" date="2015-02" db="EMBL/GenBank/DDBJ databases">
        <title>Genome sequene of Rhodovulum sulfidophilum DSM 2351.</title>
        <authorList>
            <person name="Nagao N."/>
        </authorList>
    </citation>
    <scope>NUCLEOTIDE SEQUENCE [LARGE SCALE GENOMIC DNA]</scope>
    <source>
        <strain evidence="20 21">DSM 2351</strain>
    </source>
</reference>
<dbReference type="Proteomes" id="UP000064912">
    <property type="component" value="Chromosome"/>
</dbReference>
<dbReference type="InterPro" id="IPR029151">
    <property type="entry name" value="Sensor-like_sf"/>
</dbReference>
<dbReference type="SUPFAM" id="SSF55785">
    <property type="entry name" value="PYP-like sensor domain (PAS domain)"/>
    <property type="match status" value="1"/>
</dbReference>
<dbReference type="PATRIC" id="fig|35806.4.peg.1791"/>
<dbReference type="EC" id="2.7.13.3" evidence="3"/>
<evidence type="ECO:0000256" key="6">
    <source>
        <dbReference type="ARBA" id="ARBA00022679"/>
    </source>
</evidence>
<dbReference type="InterPro" id="IPR000700">
    <property type="entry name" value="PAS-assoc_C"/>
</dbReference>
<evidence type="ECO:0000256" key="7">
    <source>
        <dbReference type="ARBA" id="ARBA00022692"/>
    </source>
</evidence>
<evidence type="ECO:0000256" key="10">
    <source>
        <dbReference type="ARBA" id="ARBA00022840"/>
    </source>
</evidence>
<dbReference type="GO" id="GO:0006355">
    <property type="term" value="P:regulation of DNA-templated transcription"/>
    <property type="evidence" value="ECO:0007669"/>
    <property type="project" value="InterPro"/>
</dbReference>
<dbReference type="SUPFAM" id="SSF47384">
    <property type="entry name" value="Homodimeric domain of signal transducing histidine kinase"/>
    <property type="match status" value="1"/>
</dbReference>
<dbReference type="GO" id="GO:0005524">
    <property type="term" value="F:ATP binding"/>
    <property type="evidence" value="ECO:0007669"/>
    <property type="project" value="UniProtKB-KW"/>
</dbReference>
<dbReference type="SMART" id="SM00388">
    <property type="entry name" value="HisKA"/>
    <property type="match status" value="1"/>
</dbReference>
<evidence type="ECO:0000256" key="13">
    <source>
        <dbReference type="ARBA" id="ARBA00023136"/>
    </source>
</evidence>
<dbReference type="PROSITE" id="PS50113">
    <property type="entry name" value="PAC"/>
    <property type="match status" value="1"/>
</dbReference>
<evidence type="ECO:0000259" key="19">
    <source>
        <dbReference type="PROSITE" id="PS50885"/>
    </source>
</evidence>
<dbReference type="SMART" id="SM00387">
    <property type="entry name" value="HATPase_c"/>
    <property type="match status" value="1"/>
</dbReference>
<keyword evidence="8" id="KW-0547">Nucleotide-binding</keyword>
<keyword evidence="6" id="KW-0808">Transferase</keyword>
<gene>
    <name evidence="20" type="ORF">NHU_01738</name>
</gene>
<dbReference type="GO" id="GO:0000155">
    <property type="term" value="F:phosphorelay sensor kinase activity"/>
    <property type="evidence" value="ECO:0007669"/>
    <property type="project" value="InterPro"/>
</dbReference>
<evidence type="ECO:0000259" key="18">
    <source>
        <dbReference type="PROSITE" id="PS50113"/>
    </source>
</evidence>
<dbReference type="PROSITE" id="PS50885">
    <property type="entry name" value="HAMP"/>
    <property type="match status" value="1"/>
</dbReference>
<dbReference type="Gene3D" id="6.10.340.10">
    <property type="match status" value="1"/>
</dbReference>
<dbReference type="KEGG" id="rsu:NHU_01738"/>
<dbReference type="PANTHER" id="PTHR42878:SF15">
    <property type="entry name" value="BACTERIOPHYTOCHROME"/>
    <property type="match status" value="1"/>
</dbReference>
<feature type="transmembrane region" description="Helical" evidence="15">
    <location>
        <begin position="336"/>
        <end position="357"/>
    </location>
</feature>
<protein>
    <recommendedName>
        <fullName evidence="3">histidine kinase</fullName>
        <ecNumber evidence="3">2.7.13.3</ecNumber>
    </recommendedName>
</protein>
<accession>A0A0D6B145</accession>
<feature type="domain" description="PAS" evidence="17">
    <location>
        <begin position="409"/>
        <end position="479"/>
    </location>
</feature>
<dbReference type="AlphaFoldDB" id="A0A0D6B145"/>
<keyword evidence="11 15" id="KW-1133">Transmembrane helix</keyword>
<keyword evidence="4" id="KW-1003">Cell membrane</keyword>
<proteinExistence type="predicted"/>
<dbReference type="Pfam" id="PF00989">
    <property type="entry name" value="PAS"/>
    <property type="match status" value="1"/>
</dbReference>
<dbReference type="InterPro" id="IPR036097">
    <property type="entry name" value="HisK_dim/P_sf"/>
</dbReference>
<dbReference type="GO" id="GO:0030295">
    <property type="term" value="F:protein kinase activator activity"/>
    <property type="evidence" value="ECO:0007669"/>
    <property type="project" value="TreeGrafter"/>
</dbReference>
<dbReference type="eggNOG" id="COG5000">
    <property type="taxonomic scope" value="Bacteria"/>
</dbReference>
<evidence type="ECO:0000256" key="2">
    <source>
        <dbReference type="ARBA" id="ARBA00004651"/>
    </source>
</evidence>
<evidence type="ECO:0000313" key="20">
    <source>
        <dbReference type="EMBL" id="BAQ68893.1"/>
    </source>
</evidence>
<comment type="catalytic activity">
    <reaction evidence="1">
        <text>ATP + protein L-histidine = ADP + protein N-phospho-L-histidine.</text>
        <dbReference type="EC" id="2.7.13.3"/>
    </reaction>
</comment>
<dbReference type="InterPro" id="IPR013767">
    <property type="entry name" value="PAS_fold"/>
</dbReference>
<dbReference type="InterPro" id="IPR003661">
    <property type="entry name" value="HisK_dim/P_dom"/>
</dbReference>
<evidence type="ECO:0000256" key="9">
    <source>
        <dbReference type="ARBA" id="ARBA00022777"/>
    </source>
</evidence>
<dbReference type="GO" id="GO:0007234">
    <property type="term" value="P:osmosensory signaling via phosphorelay pathway"/>
    <property type="evidence" value="ECO:0007669"/>
    <property type="project" value="TreeGrafter"/>
</dbReference>
<dbReference type="Gene3D" id="1.10.287.130">
    <property type="match status" value="1"/>
</dbReference>
<evidence type="ECO:0000256" key="11">
    <source>
        <dbReference type="ARBA" id="ARBA00022989"/>
    </source>
</evidence>
<dbReference type="InterPro" id="IPR036890">
    <property type="entry name" value="HATPase_C_sf"/>
</dbReference>
<keyword evidence="13 15" id="KW-0472">Membrane</keyword>
<dbReference type="EMBL" id="AP014800">
    <property type="protein sequence ID" value="BAQ68893.1"/>
    <property type="molecule type" value="Genomic_DNA"/>
</dbReference>
<name>A0A0D6B145_RHOSU</name>
<evidence type="ECO:0000256" key="5">
    <source>
        <dbReference type="ARBA" id="ARBA00022553"/>
    </source>
</evidence>
<dbReference type="InterPro" id="IPR000014">
    <property type="entry name" value="PAS"/>
</dbReference>
<dbReference type="SMART" id="SM00091">
    <property type="entry name" value="PAS"/>
    <property type="match status" value="1"/>
</dbReference>
<comment type="subcellular location">
    <subcellularLocation>
        <location evidence="2">Cell membrane</location>
        <topology evidence="2">Multi-pass membrane protein</topology>
    </subcellularLocation>
</comment>
<dbReference type="GO" id="GO:0005886">
    <property type="term" value="C:plasma membrane"/>
    <property type="evidence" value="ECO:0007669"/>
    <property type="project" value="UniProtKB-SubCell"/>
</dbReference>
<dbReference type="CDD" id="cd00082">
    <property type="entry name" value="HisKA"/>
    <property type="match status" value="1"/>
</dbReference>
<dbReference type="PROSITE" id="PS50109">
    <property type="entry name" value="HIS_KIN"/>
    <property type="match status" value="1"/>
</dbReference>
<dbReference type="Pfam" id="PF02518">
    <property type="entry name" value="HATPase_c"/>
    <property type="match status" value="1"/>
</dbReference>
<dbReference type="InterPro" id="IPR005467">
    <property type="entry name" value="His_kinase_dom"/>
</dbReference>
<keyword evidence="12" id="KW-0902">Two-component regulatory system</keyword>
<dbReference type="CDD" id="cd00075">
    <property type="entry name" value="HATPase"/>
    <property type="match status" value="1"/>
</dbReference>
<keyword evidence="5" id="KW-0597">Phosphoprotein</keyword>
<feature type="domain" description="HAMP" evidence="19">
    <location>
        <begin position="359"/>
        <end position="411"/>
    </location>
</feature>
<dbReference type="eggNOG" id="COG4251">
    <property type="taxonomic scope" value="Bacteria"/>
</dbReference>
<evidence type="ECO:0000256" key="12">
    <source>
        <dbReference type="ARBA" id="ARBA00023012"/>
    </source>
</evidence>
<sequence>MPIGEIIARRRLSLRAKLALLALVVVLTATLVFSAVTLFGSQWYRQAAFSRMEFAGAFFGERVLRELELMASDAGNLSVLPEIGAVANGTAQGANGTGADDEGNVYWRKRLEAVFESVLLTRPHYSQVRYIGREDNWREIVRVHRVGDRIEVVAPGGMQSKGNEPYLADRKALNAGLPFFSRITPNHERGRAVGPPTIRFVVPVLGAAGTVGGALVINADFEWLLRAADLHPSDGFSVTVMTSSNDYMIFDPVTGPGRLRFHDTPEWNPAELPDLVGIGGGDMADTTEIGWRRSVNVTSLPSGSPNRGDRLSLRTDIFVVTELPTRLLFAPLRQQLFCGLAAAIVLSVGAASVAWIIGKQLTAPLHRLAQGLRKCDLGEDMSDLIPTTNDEVGELARALVSLNDRLYQKSTKLNAIFSEAADGLITISEAGVIEEVNAATARIFGYDAADMVGRNVSILMSEEDAERHNDMLRRRIGRREQKRLIAGREVAGVRKDGTQIIVEISVASARQTGGSRYIGVIRDVTSRHEQQARSEALVKALERSNADLDAFAYFASHDLKAPLRVIDNASAWLEEDLAPYLNEDTRDSMDLLRSRVARMERLLDDLLNHSRIGRIEEKAQIVEGRDLFDELRGLLQIPDGFSFEATPEFMDLRIPNMPIKTVLLNLLGNSLKHHDRETGFVRLSGYETDTAYHLSVTDDGPGIPPKYHAKVFEMFQTLRPRDEVEASGMGLAMVLKHIQLAGGEVRIDSDGSRGTTINLVWPKAARADKATGRAA</sequence>
<evidence type="ECO:0000256" key="15">
    <source>
        <dbReference type="SAM" id="Phobius"/>
    </source>
</evidence>
<feature type="coiled-coil region" evidence="14">
    <location>
        <begin position="582"/>
        <end position="609"/>
    </location>
</feature>
<keyword evidence="9 20" id="KW-0418">Kinase</keyword>
<dbReference type="Gene3D" id="3.30.565.10">
    <property type="entry name" value="Histidine kinase-like ATPase, C-terminal domain"/>
    <property type="match status" value="1"/>
</dbReference>
<dbReference type="InterPro" id="IPR003594">
    <property type="entry name" value="HATPase_dom"/>
</dbReference>
<evidence type="ECO:0000313" key="21">
    <source>
        <dbReference type="Proteomes" id="UP000064912"/>
    </source>
</evidence>
<dbReference type="InterPro" id="IPR004358">
    <property type="entry name" value="Sig_transdc_His_kin-like_C"/>
</dbReference>
<feature type="domain" description="PAC" evidence="18">
    <location>
        <begin position="486"/>
        <end position="536"/>
    </location>
</feature>
<feature type="transmembrane region" description="Helical" evidence="15">
    <location>
        <begin position="198"/>
        <end position="217"/>
    </location>
</feature>
<dbReference type="GO" id="GO:0000156">
    <property type="term" value="F:phosphorelay response regulator activity"/>
    <property type="evidence" value="ECO:0007669"/>
    <property type="project" value="TreeGrafter"/>
</dbReference>
<dbReference type="CDD" id="cd00130">
    <property type="entry name" value="PAS"/>
    <property type="match status" value="1"/>
</dbReference>
<evidence type="ECO:0000256" key="4">
    <source>
        <dbReference type="ARBA" id="ARBA00022475"/>
    </source>
</evidence>
<dbReference type="NCBIfam" id="TIGR00229">
    <property type="entry name" value="sensory_box"/>
    <property type="match status" value="1"/>
</dbReference>
<dbReference type="PRINTS" id="PR00344">
    <property type="entry name" value="BCTRLSENSOR"/>
</dbReference>
<dbReference type="PANTHER" id="PTHR42878">
    <property type="entry name" value="TWO-COMPONENT HISTIDINE KINASE"/>
    <property type="match status" value="1"/>
</dbReference>
<dbReference type="PROSITE" id="PS50112">
    <property type="entry name" value="PAS"/>
    <property type="match status" value="1"/>
</dbReference>
<evidence type="ECO:0000256" key="1">
    <source>
        <dbReference type="ARBA" id="ARBA00000085"/>
    </source>
</evidence>
<dbReference type="InterPro" id="IPR003660">
    <property type="entry name" value="HAMP_dom"/>
</dbReference>
<dbReference type="SUPFAM" id="SSF103190">
    <property type="entry name" value="Sensory domain-like"/>
    <property type="match status" value="1"/>
</dbReference>
<keyword evidence="7 15" id="KW-0812">Transmembrane</keyword>
<evidence type="ECO:0000259" key="17">
    <source>
        <dbReference type="PROSITE" id="PS50112"/>
    </source>
</evidence>
<evidence type="ECO:0000256" key="8">
    <source>
        <dbReference type="ARBA" id="ARBA00022741"/>
    </source>
</evidence>
<dbReference type="Pfam" id="PF00512">
    <property type="entry name" value="HisKA"/>
    <property type="match status" value="1"/>
</dbReference>
<dbReference type="InterPro" id="IPR050351">
    <property type="entry name" value="BphY/WalK/GraS-like"/>
</dbReference>
<keyword evidence="14" id="KW-0175">Coiled coil</keyword>
<evidence type="ECO:0000256" key="3">
    <source>
        <dbReference type="ARBA" id="ARBA00012438"/>
    </source>
</evidence>
<dbReference type="InterPro" id="IPR035965">
    <property type="entry name" value="PAS-like_dom_sf"/>
</dbReference>
<organism evidence="20 21">
    <name type="scientific">Rhodovulum sulfidophilum</name>
    <name type="common">Rhodobacter sulfidophilus</name>
    <dbReference type="NCBI Taxonomy" id="35806"/>
    <lineage>
        <taxon>Bacteria</taxon>
        <taxon>Pseudomonadati</taxon>
        <taxon>Pseudomonadota</taxon>
        <taxon>Alphaproteobacteria</taxon>
        <taxon>Rhodobacterales</taxon>
        <taxon>Paracoccaceae</taxon>
        <taxon>Rhodovulum</taxon>
    </lineage>
</organism>
<dbReference type="Gene3D" id="3.30.450.20">
    <property type="entry name" value="PAS domain"/>
    <property type="match status" value="2"/>
</dbReference>